<keyword evidence="1 6" id="KW-0963">Cytoplasm</keyword>
<dbReference type="Gene3D" id="3.30.950.10">
    <property type="entry name" value="Methyltransferase, Cobalt-precorrin-4 Transmethylase, Domain 2"/>
    <property type="match status" value="1"/>
</dbReference>
<dbReference type="NCBIfam" id="TIGR00096">
    <property type="entry name" value="16S rRNA (cytidine(1402)-2'-O)-methyltransferase"/>
    <property type="match status" value="1"/>
</dbReference>
<evidence type="ECO:0000313" key="10">
    <source>
        <dbReference type="Proteomes" id="UP001161406"/>
    </source>
</evidence>
<dbReference type="InterPro" id="IPR000878">
    <property type="entry name" value="4pyrrol_Mease"/>
</dbReference>
<dbReference type="InterPro" id="IPR018063">
    <property type="entry name" value="SAM_MeTrfase_RsmI_CS"/>
</dbReference>
<sequence length="295" mass="31163">MTEPTSGYFIAGTAFAAPPLAPGLYVVATPIGNLRDITIRALETLAAASVVLCEDTRMSARLLDHYGIKGRRVALHEHNERAKADDIVARVAAGQAIALISDAGTPLLSDPGFPLIRALAEANLPVFPIPGASALLSALVVAGLPTDAFAFHGFLPNKAGARANAITALKDSRETLVFYESPRRLDDTLAAMAEILGERQTAVALELTKRFERVHRGTLPALAAEFADSETKGEAVIVVAGAAEASTPDAADWQADLSAEMAKQPLRAAVDEVTKKYGLKRKEVYDAALALKAEK</sequence>
<evidence type="ECO:0000256" key="6">
    <source>
        <dbReference type="HAMAP-Rule" id="MF_01877"/>
    </source>
</evidence>
<dbReference type="Proteomes" id="UP001161406">
    <property type="component" value="Unassembled WGS sequence"/>
</dbReference>
<organism evidence="9 10">
    <name type="scientific">Devosia yakushimensis</name>
    <dbReference type="NCBI Taxonomy" id="470028"/>
    <lineage>
        <taxon>Bacteria</taxon>
        <taxon>Pseudomonadati</taxon>
        <taxon>Pseudomonadota</taxon>
        <taxon>Alphaproteobacteria</taxon>
        <taxon>Hyphomicrobiales</taxon>
        <taxon>Devosiaceae</taxon>
        <taxon>Devosia</taxon>
    </lineage>
</organism>
<proteinExistence type="inferred from homology"/>
<dbReference type="HAMAP" id="MF_01877">
    <property type="entry name" value="16SrRNA_methyltr_I"/>
    <property type="match status" value="1"/>
</dbReference>
<gene>
    <name evidence="6 9" type="primary">rsmI</name>
    <name evidence="9" type="ORF">GCM10007913_42130</name>
</gene>
<dbReference type="RefSeq" id="WP_284394122.1">
    <property type="nucleotide sequence ID" value="NZ_BSNG01000004.1"/>
</dbReference>
<dbReference type="Pfam" id="PF00590">
    <property type="entry name" value="TP_methylase"/>
    <property type="match status" value="1"/>
</dbReference>
<feature type="domain" description="Tetrapyrrole methylase" evidence="7">
    <location>
        <begin position="24"/>
        <end position="222"/>
    </location>
</feature>
<evidence type="ECO:0000313" key="9">
    <source>
        <dbReference type="EMBL" id="GLQ12280.1"/>
    </source>
</evidence>
<keyword evidence="3 6" id="KW-0489">Methyltransferase</keyword>
<evidence type="ECO:0000259" key="8">
    <source>
        <dbReference type="Pfam" id="PF23016"/>
    </source>
</evidence>
<accession>A0ABQ5UM94</accession>
<comment type="similarity">
    <text evidence="6">Belongs to the methyltransferase superfamily. RsmI family.</text>
</comment>
<evidence type="ECO:0000256" key="1">
    <source>
        <dbReference type="ARBA" id="ARBA00022490"/>
    </source>
</evidence>
<protein>
    <recommendedName>
        <fullName evidence="6">Ribosomal RNA small subunit methyltransferase I</fullName>
        <ecNumber evidence="6">2.1.1.198</ecNumber>
    </recommendedName>
    <alternativeName>
        <fullName evidence="6">16S rRNA 2'-O-ribose C1402 methyltransferase</fullName>
    </alternativeName>
    <alternativeName>
        <fullName evidence="6">rRNA (cytidine-2'-O-)-methyltransferase RsmI</fullName>
    </alternativeName>
</protein>
<dbReference type="InterPro" id="IPR008189">
    <property type="entry name" value="rRNA_ssu_MeTfrase_I"/>
</dbReference>
<evidence type="ECO:0000256" key="5">
    <source>
        <dbReference type="ARBA" id="ARBA00022691"/>
    </source>
</evidence>
<dbReference type="PANTHER" id="PTHR46111">
    <property type="entry name" value="RIBOSOMAL RNA SMALL SUBUNIT METHYLTRANSFERASE I"/>
    <property type="match status" value="1"/>
</dbReference>
<dbReference type="GO" id="GO:0032259">
    <property type="term" value="P:methylation"/>
    <property type="evidence" value="ECO:0007669"/>
    <property type="project" value="UniProtKB-KW"/>
</dbReference>
<evidence type="ECO:0000256" key="2">
    <source>
        <dbReference type="ARBA" id="ARBA00022552"/>
    </source>
</evidence>
<evidence type="ECO:0000256" key="4">
    <source>
        <dbReference type="ARBA" id="ARBA00022679"/>
    </source>
</evidence>
<dbReference type="PANTHER" id="PTHR46111:SF1">
    <property type="entry name" value="RIBOSOMAL RNA SMALL SUBUNIT METHYLTRANSFERASE I"/>
    <property type="match status" value="1"/>
</dbReference>
<dbReference type="InterPro" id="IPR014776">
    <property type="entry name" value="4pyrrole_Mease_sub2"/>
</dbReference>
<dbReference type="PROSITE" id="PS01296">
    <property type="entry name" value="RSMI"/>
    <property type="match status" value="1"/>
</dbReference>
<dbReference type="Gene3D" id="3.40.1010.10">
    <property type="entry name" value="Cobalt-precorrin-4 Transmethylase, Domain 1"/>
    <property type="match status" value="1"/>
</dbReference>
<keyword evidence="5 6" id="KW-0949">S-adenosyl-L-methionine</keyword>
<reference evidence="9" key="1">
    <citation type="journal article" date="2014" name="Int. J. Syst. Evol. Microbiol.">
        <title>Complete genome of a new Firmicutes species belonging to the dominant human colonic microbiota ('Ruminococcus bicirculans') reveals two chromosomes and a selective capacity to utilize plant glucans.</title>
        <authorList>
            <consortium name="NISC Comparative Sequencing Program"/>
            <person name="Wegmann U."/>
            <person name="Louis P."/>
            <person name="Goesmann A."/>
            <person name="Henrissat B."/>
            <person name="Duncan S.H."/>
            <person name="Flint H.J."/>
        </authorList>
    </citation>
    <scope>NUCLEOTIDE SEQUENCE</scope>
    <source>
        <strain evidence="9">NBRC 103855</strain>
    </source>
</reference>
<evidence type="ECO:0000259" key="7">
    <source>
        <dbReference type="Pfam" id="PF00590"/>
    </source>
</evidence>
<name>A0ABQ5UM94_9HYPH</name>
<dbReference type="Pfam" id="PF23016">
    <property type="entry name" value="RsmI_C"/>
    <property type="match status" value="1"/>
</dbReference>
<comment type="catalytic activity">
    <reaction evidence="6">
        <text>cytidine(1402) in 16S rRNA + S-adenosyl-L-methionine = 2'-O-methylcytidine(1402) in 16S rRNA + S-adenosyl-L-homocysteine + H(+)</text>
        <dbReference type="Rhea" id="RHEA:42924"/>
        <dbReference type="Rhea" id="RHEA-COMP:10285"/>
        <dbReference type="Rhea" id="RHEA-COMP:10286"/>
        <dbReference type="ChEBI" id="CHEBI:15378"/>
        <dbReference type="ChEBI" id="CHEBI:57856"/>
        <dbReference type="ChEBI" id="CHEBI:59789"/>
        <dbReference type="ChEBI" id="CHEBI:74495"/>
        <dbReference type="ChEBI" id="CHEBI:82748"/>
        <dbReference type="EC" id="2.1.1.198"/>
    </reaction>
</comment>
<dbReference type="InterPro" id="IPR053910">
    <property type="entry name" value="RsmI_HTH"/>
</dbReference>
<dbReference type="PIRSF" id="PIRSF005917">
    <property type="entry name" value="MTase_YraL"/>
    <property type="match status" value="1"/>
</dbReference>
<dbReference type="SUPFAM" id="SSF53790">
    <property type="entry name" value="Tetrapyrrole methylase"/>
    <property type="match status" value="1"/>
</dbReference>
<keyword evidence="2 6" id="KW-0698">rRNA processing</keyword>
<comment type="function">
    <text evidence="6">Catalyzes the 2'-O-methylation of the ribose of cytidine 1402 (C1402) in 16S rRNA.</text>
</comment>
<dbReference type="EMBL" id="BSNG01000004">
    <property type="protein sequence ID" value="GLQ12280.1"/>
    <property type="molecule type" value="Genomic_DNA"/>
</dbReference>
<keyword evidence="4 6" id="KW-0808">Transferase</keyword>
<reference evidence="9" key="2">
    <citation type="submission" date="2023-01" db="EMBL/GenBank/DDBJ databases">
        <title>Draft genome sequence of Devosia yakushimensis strain NBRC 103855.</title>
        <authorList>
            <person name="Sun Q."/>
            <person name="Mori K."/>
        </authorList>
    </citation>
    <scope>NUCLEOTIDE SEQUENCE</scope>
    <source>
        <strain evidence="9">NBRC 103855</strain>
    </source>
</reference>
<comment type="subcellular location">
    <subcellularLocation>
        <location evidence="6">Cytoplasm</location>
    </subcellularLocation>
</comment>
<feature type="domain" description="RsmI HTH" evidence="8">
    <location>
        <begin position="248"/>
        <end position="292"/>
    </location>
</feature>
<comment type="caution">
    <text evidence="9">The sequence shown here is derived from an EMBL/GenBank/DDBJ whole genome shotgun (WGS) entry which is preliminary data.</text>
</comment>
<dbReference type="InterPro" id="IPR014777">
    <property type="entry name" value="4pyrrole_Mease_sub1"/>
</dbReference>
<keyword evidence="10" id="KW-1185">Reference proteome</keyword>
<dbReference type="EC" id="2.1.1.198" evidence="6"/>
<dbReference type="InterPro" id="IPR035996">
    <property type="entry name" value="4pyrrol_Methylase_sf"/>
</dbReference>
<evidence type="ECO:0000256" key="3">
    <source>
        <dbReference type="ARBA" id="ARBA00022603"/>
    </source>
</evidence>
<dbReference type="GO" id="GO:0008168">
    <property type="term" value="F:methyltransferase activity"/>
    <property type="evidence" value="ECO:0007669"/>
    <property type="project" value="UniProtKB-KW"/>
</dbReference>
<dbReference type="CDD" id="cd11648">
    <property type="entry name" value="RsmI"/>
    <property type="match status" value="1"/>
</dbReference>